<comment type="caution">
    <text evidence="1">The sequence shown here is derived from an EMBL/GenBank/DDBJ whole genome shotgun (WGS) entry which is preliminary data.</text>
</comment>
<protein>
    <submittedName>
        <fullName evidence="1">Uncharacterized protein</fullName>
    </submittedName>
</protein>
<sequence length="70" mass="8880">MRWRLFPDKTWKEASFYLISPLVHNLERVYNKERALKYSKEDFLRWKNSKTHLRIHSWQLFWTRWTPISI</sequence>
<evidence type="ECO:0000313" key="1">
    <source>
        <dbReference type="EMBL" id="EDP17707.1"/>
    </source>
</evidence>
<dbReference type="EMBL" id="ABCC02000021">
    <property type="protein sequence ID" value="EDP17707.1"/>
    <property type="molecule type" value="Genomic_DNA"/>
</dbReference>
<dbReference type="HOGENOM" id="CLU_2750601_0_0_9"/>
<evidence type="ECO:0000313" key="2">
    <source>
        <dbReference type="Proteomes" id="UP000005396"/>
    </source>
</evidence>
<name>A8RML3_ENTBW</name>
<dbReference type="Proteomes" id="UP000005396">
    <property type="component" value="Unassembled WGS sequence"/>
</dbReference>
<dbReference type="AlphaFoldDB" id="A8RML3"/>
<accession>A8RML3</accession>
<reference evidence="1 2" key="2">
    <citation type="submission" date="2007-09" db="EMBL/GenBank/DDBJ databases">
        <title>Draft genome sequence of Clostridium bolteae (ATCC BAA-613).</title>
        <authorList>
            <person name="Sudarsanam P."/>
            <person name="Ley R."/>
            <person name="Guruge J."/>
            <person name="Turnbaugh P.J."/>
            <person name="Mahowald M."/>
            <person name="Liep D."/>
            <person name="Gordon J."/>
        </authorList>
    </citation>
    <scope>NUCLEOTIDE SEQUENCE [LARGE SCALE GENOMIC DNA]</scope>
    <source>
        <strain evidence="2">ATCC BAA-613 / DSM 15670 / CCUG 46953 / JCM 12243 / WAL 16351</strain>
    </source>
</reference>
<organism evidence="1 2">
    <name type="scientific">Enterocloster bolteae (strain ATCC BAA-613 / DSM 15670 / CCUG 46953 / JCM 12243 / WAL 16351)</name>
    <name type="common">Clostridium bolteae</name>
    <dbReference type="NCBI Taxonomy" id="411902"/>
    <lineage>
        <taxon>Bacteria</taxon>
        <taxon>Bacillati</taxon>
        <taxon>Bacillota</taxon>
        <taxon>Clostridia</taxon>
        <taxon>Lachnospirales</taxon>
        <taxon>Lachnospiraceae</taxon>
        <taxon>Enterocloster</taxon>
    </lineage>
</organism>
<gene>
    <name evidence="1" type="ORF">CLOBOL_01947</name>
</gene>
<dbReference type="PaxDb" id="411902-CLOBOL_01947"/>
<proteinExistence type="predicted"/>
<reference evidence="1 2" key="1">
    <citation type="submission" date="2007-08" db="EMBL/GenBank/DDBJ databases">
        <authorList>
            <person name="Fulton L."/>
            <person name="Clifton S."/>
            <person name="Fulton B."/>
            <person name="Xu J."/>
            <person name="Minx P."/>
            <person name="Pepin K.H."/>
            <person name="Johnson M."/>
            <person name="Thiruvilangam P."/>
            <person name="Bhonagiri V."/>
            <person name="Nash W.E."/>
            <person name="Mardis E.R."/>
            <person name="Wilson R.K."/>
        </authorList>
    </citation>
    <scope>NUCLEOTIDE SEQUENCE [LARGE SCALE GENOMIC DNA]</scope>
    <source>
        <strain evidence="2">ATCC BAA-613 / DSM 15670 / CCUG 46953 / JCM 12243 / WAL 16351</strain>
    </source>
</reference>